<dbReference type="InterPro" id="IPR002293">
    <property type="entry name" value="AA/rel_permease1"/>
</dbReference>
<evidence type="ECO:0000256" key="2">
    <source>
        <dbReference type="ARBA" id="ARBA00022692"/>
    </source>
</evidence>
<evidence type="ECO:0000256" key="5">
    <source>
        <dbReference type="SAM" id="Phobius"/>
    </source>
</evidence>
<name>A0A5C6RIX9_9BACT</name>
<evidence type="ECO:0000256" key="3">
    <source>
        <dbReference type="ARBA" id="ARBA00022989"/>
    </source>
</evidence>
<feature type="transmembrane region" description="Helical" evidence="5">
    <location>
        <begin position="86"/>
        <end position="114"/>
    </location>
</feature>
<dbReference type="PANTHER" id="PTHR11785">
    <property type="entry name" value="AMINO ACID TRANSPORTER"/>
    <property type="match status" value="1"/>
</dbReference>
<feature type="transmembrane region" description="Helical" evidence="5">
    <location>
        <begin position="345"/>
        <end position="369"/>
    </location>
</feature>
<dbReference type="PANTHER" id="PTHR11785:SF512">
    <property type="entry name" value="SOBREMESA, ISOFORM B"/>
    <property type="match status" value="1"/>
</dbReference>
<feature type="transmembrane region" description="Helical" evidence="5">
    <location>
        <begin position="12"/>
        <end position="33"/>
    </location>
</feature>
<dbReference type="PIRSF" id="PIRSF006060">
    <property type="entry name" value="AA_transporter"/>
    <property type="match status" value="1"/>
</dbReference>
<comment type="caution">
    <text evidence="6">The sequence shown here is derived from an EMBL/GenBank/DDBJ whole genome shotgun (WGS) entry which is preliminary data.</text>
</comment>
<dbReference type="InterPro" id="IPR050598">
    <property type="entry name" value="AminoAcid_Transporter"/>
</dbReference>
<feature type="transmembrane region" description="Helical" evidence="5">
    <location>
        <begin position="191"/>
        <end position="214"/>
    </location>
</feature>
<feature type="transmembrane region" description="Helical" evidence="5">
    <location>
        <begin position="408"/>
        <end position="425"/>
    </location>
</feature>
<feature type="transmembrane region" description="Helical" evidence="5">
    <location>
        <begin position="154"/>
        <end position="171"/>
    </location>
</feature>
<dbReference type="Pfam" id="PF13520">
    <property type="entry name" value="AA_permease_2"/>
    <property type="match status" value="1"/>
</dbReference>
<dbReference type="OrthoDB" id="9806937at2"/>
<keyword evidence="7" id="KW-1185">Reference proteome</keyword>
<feature type="transmembrane region" description="Helical" evidence="5">
    <location>
        <begin position="226"/>
        <end position="247"/>
    </location>
</feature>
<dbReference type="AlphaFoldDB" id="A0A5C6RIX9"/>
<reference evidence="6 7" key="1">
    <citation type="submission" date="2019-08" db="EMBL/GenBank/DDBJ databases">
        <title>Genome of Phaeodactylibacter luteus.</title>
        <authorList>
            <person name="Bowman J.P."/>
        </authorList>
    </citation>
    <scope>NUCLEOTIDE SEQUENCE [LARGE SCALE GENOMIC DNA]</scope>
    <source>
        <strain evidence="6 7">KCTC 42180</strain>
    </source>
</reference>
<dbReference type="Gene3D" id="1.20.1740.10">
    <property type="entry name" value="Amino acid/polyamine transporter I"/>
    <property type="match status" value="1"/>
</dbReference>
<dbReference type="Proteomes" id="UP000321580">
    <property type="component" value="Unassembled WGS sequence"/>
</dbReference>
<feature type="transmembrane region" description="Helical" evidence="5">
    <location>
        <begin position="381"/>
        <end position="402"/>
    </location>
</feature>
<keyword evidence="4 5" id="KW-0472">Membrane</keyword>
<dbReference type="EMBL" id="VOOR01000035">
    <property type="protein sequence ID" value="TXB62157.1"/>
    <property type="molecule type" value="Genomic_DNA"/>
</dbReference>
<dbReference type="GO" id="GO:0015179">
    <property type="term" value="F:L-amino acid transmembrane transporter activity"/>
    <property type="evidence" value="ECO:0007669"/>
    <property type="project" value="TreeGrafter"/>
</dbReference>
<dbReference type="RefSeq" id="WP_147168442.1">
    <property type="nucleotide sequence ID" value="NZ_VOOR01000035.1"/>
</dbReference>
<evidence type="ECO:0000313" key="7">
    <source>
        <dbReference type="Proteomes" id="UP000321580"/>
    </source>
</evidence>
<accession>A0A5C6RIX9</accession>
<evidence type="ECO:0000256" key="1">
    <source>
        <dbReference type="ARBA" id="ARBA00004141"/>
    </source>
</evidence>
<feature type="transmembrane region" description="Helical" evidence="5">
    <location>
        <begin position="126"/>
        <end position="142"/>
    </location>
</feature>
<evidence type="ECO:0000313" key="6">
    <source>
        <dbReference type="EMBL" id="TXB62157.1"/>
    </source>
</evidence>
<keyword evidence="3 5" id="KW-1133">Transmembrane helix</keyword>
<gene>
    <name evidence="6" type="ORF">FRY97_15345</name>
</gene>
<protein>
    <submittedName>
        <fullName evidence="6">APC family permease</fullName>
    </submittedName>
</protein>
<feature type="transmembrane region" description="Helical" evidence="5">
    <location>
        <begin position="45"/>
        <end position="65"/>
    </location>
</feature>
<comment type="subcellular location">
    <subcellularLocation>
        <location evidence="1">Membrane</location>
        <topology evidence="1">Multi-pass membrane protein</topology>
    </subcellularLocation>
</comment>
<feature type="transmembrane region" description="Helical" evidence="5">
    <location>
        <begin position="276"/>
        <end position="300"/>
    </location>
</feature>
<keyword evidence="2 5" id="KW-0812">Transmembrane</keyword>
<sequence>MPQEQLRKISWWSAAAIVVANMIGTGVFTSLGLQLSHLSDGWTILLLWLLGGIFALLGALSYAELGTRLPRSGGEYHFIQRIYGPFWGYLAGWVSLTVGFSASVALAALALGAYLEPVTGIPQQPMAMGAIIGISLLHSVSIKQSSVFQNTATLIKLGLLALFIGACFSSPGASDSALKAPLSSISPWSPAFMVGLVYVAYAFSGWNAAAYIVEEIRAPQRSLPKALLAGTIAVSLLYVLLQAGFLYQVSPEALRGRIDIGQLVGAEVFGTAGSKAIAVCIALFLVSSISASIWVGPRVVRAMADDFRIWGFLARDNARGIPVRAVWLQGAISLFMVTASHFDEVFLYSGFVLQLFTTLAVAGVILLRLRHGPPSGYRSPGYPWVQLAFLALSVWMLGVLLYDQPRESLMGLANLGVGAVSYFWSRRFRGSSG</sequence>
<dbReference type="GO" id="GO:0016020">
    <property type="term" value="C:membrane"/>
    <property type="evidence" value="ECO:0007669"/>
    <property type="project" value="UniProtKB-SubCell"/>
</dbReference>
<organism evidence="6 7">
    <name type="scientific">Phaeodactylibacter luteus</name>
    <dbReference type="NCBI Taxonomy" id="1564516"/>
    <lineage>
        <taxon>Bacteria</taxon>
        <taxon>Pseudomonadati</taxon>
        <taxon>Bacteroidota</taxon>
        <taxon>Saprospiria</taxon>
        <taxon>Saprospirales</taxon>
        <taxon>Haliscomenobacteraceae</taxon>
        <taxon>Phaeodactylibacter</taxon>
    </lineage>
</organism>
<evidence type="ECO:0000256" key="4">
    <source>
        <dbReference type="ARBA" id="ARBA00023136"/>
    </source>
</evidence>
<proteinExistence type="predicted"/>